<organism evidence="7 8">
    <name type="scientific">Martelella endophytica</name>
    <dbReference type="NCBI Taxonomy" id="1486262"/>
    <lineage>
        <taxon>Bacteria</taxon>
        <taxon>Pseudomonadati</taxon>
        <taxon>Pseudomonadota</taxon>
        <taxon>Alphaproteobacteria</taxon>
        <taxon>Hyphomicrobiales</taxon>
        <taxon>Aurantimonadaceae</taxon>
        <taxon>Martelella</taxon>
    </lineage>
</organism>
<gene>
    <name evidence="7" type="ORF">TM49_07465</name>
</gene>
<dbReference type="Gene3D" id="1.10.10.10">
    <property type="entry name" value="Winged helix-like DNA-binding domain superfamily/Winged helix DNA-binding domain"/>
    <property type="match status" value="1"/>
</dbReference>
<evidence type="ECO:0000259" key="5">
    <source>
        <dbReference type="Pfam" id="PF04542"/>
    </source>
</evidence>
<dbReference type="HOGENOM" id="CLU_047691_12_1_5"/>
<dbReference type="SUPFAM" id="SSF88946">
    <property type="entry name" value="Sigma2 domain of RNA polymerase sigma factors"/>
    <property type="match status" value="1"/>
</dbReference>
<keyword evidence="3" id="KW-0731">Sigma factor</keyword>
<keyword evidence="8" id="KW-1185">Reference proteome</keyword>
<evidence type="ECO:0000256" key="2">
    <source>
        <dbReference type="ARBA" id="ARBA00023015"/>
    </source>
</evidence>
<evidence type="ECO:0000313" key="8">
    <source>
        <dbReference type="Proteomes" id="UP000032611"/>
    </source>
</evidence>
<evidence type="ECO:0000256" key="1">
    <source>
        <dbReference type="ARBA" id="ARBA00010641"/>
    </source>
</evidence>
<accession>A0A0D5LW76</accession>
<keyword evidence="2" id="KW-0805">Transcription regulation</keyword>
<dbReference type="Gene3D" id="1.10.1740.10">
    <property type="match status" value="1"/>
</dbReference>
<evidence type="ECO:0000259" key="6">
    <source>
        <dbReference type="Pfam" id="PF08281"/>
    </source>
</evidence>
<dbReference type="NCBIfam" id="TIGR02937">
    <property type="entry name" value="sigma70-ECF"/>
    <property type="match status" value="1"/>
</dbReference>
<feature type="domain" description="RNA polymerase sigma factor 70 region 4 type 2" evidence="6">
    <location>
        <begin position="113"/>
        <end position="161"/>
    </location>
</feature>
<dbReference type="InterPro" id="IPR013324">
    <property type="entry name" value="RNA_pol_sigma_r3/r4-like"/>
</dbReference>
<evidence type="ECO:0000313" key="7">
    <source>
        <dbReference type="EMBL" id="AJY48022.1"/>
    </source>
</evidence>
<keyword evidence="4" id="KW-0804">Transcription</keyword>
<proteinExistence type="inferred from homology"/>
<dbReference type="GO" id="GO:0016987">
    <property type="term" value="F:sigma factor activity"/>
    <property type="evidence" value="ECO:0007669"/>
    <property type="project" value="UniProtKB-KW"/>
</dbReference>
<dbReference type="AlphaFoldDB" id="A0A0D5LW76"/>
<name>A0A0D5LW76_MAREN</name>
<sequence>MSWDIQGLFRLHAKGIARSLMRRGMSGEAAADITQDTFERVLVRQSTLEGATNHNPKAYLYRVSRNLGINQIRRDALIRTVDLDSEEAREQPDPSPSPEHIVYSRQCLLQTFRALEQLPARTRTAFEMHRLGERTIAEVGEELGISTTRAWTLIHQAYRHLLSATEEE</sequence>
<dbReference type="Proteomes" id="UP000032611">
    <property type="component" value="Chromosome"/>
</dbReference>
<dbReference type="PANTHER" id="PTHR43133:SF63">
    <property type="entry name" value="RNA POLYMERASE SIGMA FACTOR FECI-RELATED"/>
    <property type="match status" value="1"/>
</dbReference>
<evidence type="ECO:0000256" key="4">
    <source>
        <dbReference type="ARBA" id="ARBA00023163"/>
    </source>
</evidence>
<dbReference type="EMBL" id="CP010803">
    <property type="protein sequence ID" value="AJY48022.1"/>
    <property type="molecule type" value="Genomic_DNA"/>
</dbReference>
<evidence type="ECO:0000256" key="3">
    <source>
        <dbReference type="ARBA" id="ARBA00023082"/>
    </source>
</evidence>
<dbReference type="OrthoDB" id="9794372at2"/>
<dbReference type="Pfam" id="PF04542">
    <property type="entry name" value="Sigma70_r2"/>
    <property type="match status" value="1"/>
</dbReference>
<dbReference type="InterPro" id="IPR013249">
    <property type="entry name" value="RNA_pol_sigma70_r4_t2"/>
</dbReference>
<dbReference type="InterPro" id="IPR036388">
    <property type="entry name" value="WH-like_DNA-bd_sf"/>
</dbReference>
<dbReference type="STRING" id="1486262.TM49_07465"/>
<dbReference type="CDD" id="cd06171">
    <property type="entry name" value="Sigma70_r4"/>
    <property type="match status" value="1"/>
</dbReference>
<reference evidence="7 8" key="1">
    <citation type="journal article" date="2015" name="Genome Announc.">
        <title>Complete genome sequence of Martelella endophytica YC6887, which has antifungal activity associated with a halophyte.</title>
        <authorList>
            <person name="Khan A."/>
            <person name="Khan H."/>
            <person name="Chung E.J."/>
            <person name="Hossain M.T."/>
            <person name="Chung Y.R."/>
        </authorList>
    </citation>
    <scope>NUCLEOTIDE SEQUENCE [LARGE SCALE GENOMIC DNA]</scope>
    <source>
        <strain evidence="7">YC6887</strain>
    </source>
</reference>
<dbReference type="GO" id="GO:0006352">
    <property type="term" value="P:DNA-templated transcription initiation"/>
    <property type="evidence" value="ECO:0007669"/>
    <property type="project" value="InterPro"/>
</dbReference>
<comment type="similarity">
    <text evidence="1">Belongs to the sigma-70 factor family. ECF subfamily.</text>
</comment>
<dbReference type="PATRIC" id="fig|1486262.3.peg.1540"/>
<dbReference type="Pfam" id="PF08281">
    <property type="entry name" value="Sigma70_r4_2"/>
    <property type="match status" value="1"/>
</dbReference>
<protein>
    <submittedName>
        <fullName evidence="7">RNA polymerase subunit sigma-24</fullName>
    </submittedName>
</protein>
<dbReference type="SUPFAM" id="SSF88659">
    <property type="entry name" value="Sigma3 and sigma4 domains of RNA polymerase sigma factors"/>
    <property type="match status" value="1"/>
</dbReference>
<dbReference type="GO" id="GO:0003677">
    <property type="term" value="F:DNA binding"/>
    <property type="evidence" value="ECO:0007669"/>
    <property type="project" value="InterPro"/>
</dbReference>
<dbReference type="PANTHER" id="PTHR43133">
    <property type="entry name" value="RNA POLYMERASE ECF-TYPE SIGMA FACTO"/>
    <property type="match status" value="1"/>
</dbReference>
<dbReference type="KEGG" id="mey:TM49_07465"/>
<dbReference type="InterPro" id="IPR013325">
    <property type="entry name" value="RNA_pol_sigma_r2"/>
</dbReference>
<dbReference type="InterPro" id="IPR007627">
    <property type="entry name" value="RNA_pol_sigma70_r2"/>
</dbReference>
<dbReference type="InterPro" id="IPR039425">
    <property type="entry name" value="RNA_pol_sigma-70-like"/>
</dbReference>
<dbReference type="InterPro" id="IPR014284">
    <property type="entry name" value="RNA_pol_sigma-70_dom"/>
</dbReference>
<feature type="domain" description="RNA polymerase sigma-70 region 2" evidence="5">
    <location>
        <begin position="8"/>
        <end position="75"/>
    </location>
</feature>